<dbReference type="InterPro" id="IPR043137">
    <property type="entry name" value="GGT_ssub_C"/>
</dbReference>
<dbReference type="EMBL" id="GIFC01010733">
    <property type="protein sequence ID" value="MXU92816.1"/>
    <property type="molecule type" value="Transcribed_RNA"/>
</dbReference>
<dbReference type="AlphaFoldDB" id="A0A6B0USY1"/>
<sequence>MPVIVTDTASGILLAAMGSRAAGAQAQTILQVLLAMIDLGLNPQEAVDMPRLKIGGTRSTHPDDPIWIEEEMSTAAIESLIEKGHTIGDTLKRFGRSNTGQAHVIAKGNWWDIGASQVNSDVLWTGIDHRCDGKAMTY</sequence>
<dbReference type="Pfam" id="PF01019">
    <property type="entry name" value="G_glu_transpept"/>
    <property type="match status" value="1"/>
</dbReference>
<protein>
    <submittedName>
        <fullName evidence="1">Putative gamma glutamyl transpeptidase</fullName>
    </submittedName>
</protein>
<accession>A0A6B0USY1</accession>
<dbReference type="InterPro" id="IPR052896">
    <property type="entry name" value="GGT-like_enzyme"/>
</dbReference>
<proteinExistence type="predicted"/>
<evidence type="ECO:0000313" key="1">
    <source>
        <dbReference type="EMBL" id="MXU92816.1"/>
    </source>
</evidence>
<name>A0A6B0USY1_IXORI</name>
<dbReference type="PANTHER" id="PTHR43881:SF1">
    <property type="entry name" value="GAMMA-GLUTAMYLTRANSPEPTIDASE (AFU_ORTHOLOGUE AFUA_4G13580)"/>
    <property type="match status" value="1"/>
</dbReference>
<organism evidence="1">
    <name type="scientific">Ixodes ricinus</name>
    <name type="common">Common tick</name>
    <name type="synonym">Acarus ricinus</name>
    <dbReference type="NCBI Taxonomy" id="34613"/>
    <lineage>
        <taxon>Eukaryota</taxon>
        <taxon>Metazoa</taxon>
        <taxon>Ecdysozoa</taxon>
        <taxon>Arthropoda</taxon>
        <taxon>Chelicerata</taxon>
        <taxon>Arachnida</taxon>
        <taxon>Acari</taxon>
        <taxon>Parasitiformes</taxon>
        <taxon>Ixodida</taxon>
        <taxon>Ixodoidea</taxon>
        <taxon>Ixodidae</taxon>
        <taxon>Ixodinae</taxon>
        <taxon>Ixodes</taxon>
    </lineage>
</organism>
<dbReference type="InterPro" id="IPR029055">
    <property type="entry name" value="Ntn_hydrolases_N"/>
</dbReference>
<dbReference type="SUPFAM" id="SSF56235">
    <property type="entry name" value="N-terminal nucleophile aminohydrolases (Ntn hydrolases)"/>
    <property type="match status" value="1"/>
</dbReference>
<dbReference type="PANTHER" id="PTHR43881">
    <property type="entry name" value="GAMMA-GLUTAMYLTRANSPEPTIDASE (AFU_ORTHOLOGUE AFUA_4G13580)"/>
    <property type="match status" value="1"/>
</dbReference>
<reference evidence="1" key="1">
    <citation type="submission" date="2019-12" db="EMBL/GenBank/DDBJ databases">
        <title>An insight into the sialome of adult female Ixodes ricinus ticks feeding for 6 days.</title>
        <authorList>
            <person name="Perner J."/>
            <person name="Ribeiro J.M.C."/>
        </authorList>
    </citation>
    <scope>NUCLEOTIDE SEQUENCE</scope>
    <source>
        <strain evidence="1">Semi-engorged</strain>
        <tissue evidence="1">Salivary glands</tissue>
    </source>
</reference>
<dbReference type="Gene3D" id="3.60.20.40">
    <property type="match status" value="1"/>
</dbReference>